<dbReference type="OrthoDB" id="26679at2759"/>
<dbReference type="InterPro" id="IPR035969">
    <property type="entry name" value="Rab-GAP_TBC_sf"/>
</dbReference>
<evidence type="ECO:0000256" key="8">
    <source>
        <dbReference type="ARBA" id="ARBA00023329"/>
    </source>
</evidence>
<feature type="domain" description="TLDc" evidence="11">
    <location>
        <begin position="325"/>
        <end position="503"/>
    </location>
</feature>
<protein>
    <recommendedName>
        <fullName evidence="10">Oxidation resistance protein 1</fullName>
    </recommendedName>
</protein>
<name>W4GE89_APHAT</name>
<evidence type="ECO:0000256" key="9">
    <source>
        <dbReference type="ARBA" id="ARBA00034103"/>
    </source>
</evidence>
<dbReference type="Pfam" id="PF00566">
    <property type="entry name" value="RabGAP-TBC"/>
    <property type="match status" value="1"/>
</dbReference>
<accession>W4GE89</accession>
<evidence type="ECO:0000256" key="4">
    <source>
        <dbReference type="ARBA" id="ARBA00009540"/>
    </source>
</evidence>
<dbReference type="RefSeq" id="XP_009833070.1">
    <property type="nucleotide sequence ID" value="XM_009834768.1"/>
</dbReference>
<evidence type="ECO:0000256" key="6">
    <source>
        <dbReference type="ARBA" id="ARBA00023128"/>
    </source>
</evidence>
<dbReference type="EMBL" id="KI913133">
    <property type="protein sequence ID" value="ETV77283.1"/>
    <property type="molecule type" value="Genomic_DNA"/>
</dbReference>
<gene>
    <name evidence="12" type="ORF">H257_08731</name>
</gene>
<keyword evidence="7" id="KW-0472">Membrane</keyword>
<dbReference type="GeneID" id="20810727"/>
<comment type="similarity">
    <text evidence="4">Belongs to the OXR1 family.</text>
</comment>
<dbReference type="VEuPathDB" id="FungiDB:H257_08731"/>
<evidence type="ECO:0000256" key="1">
    <source>
        <dbReference type="ARBA" id="ARBA00004156"/>
    </source>
</evidence>
<evidence type="ECO:0000313" key="12">
    <source>
        <dbReference type="EMBL" id="ETV77283.1"/>
    </source>
</evidence>
<dbReference type="SUPFAM" id="SSF47923">
    <property type="entry name" value="Ypt/Rab-GAP domain of gyp1p"/>
    <property type="match status" value="1"/>
</dbReference>
<dbReference type="PANTHER" id="PTHR23354:SF62">
    <property type="entry name" value="MUSTARD, ISOFORM V"/>
    <property type="match status" value="1"/>
</dbReference>
<proteinExistence type="inferred from homology"/>
<evidence type="ECO:0000256" key="7">
    <source>
        <dbReference type="ARBA" id="ARBA00023136"/>
    </source>
</evidence>
<dbReference type="AlphaFoldDB" id="W4GE89"/>
<evidence type="ECO:0000259" key="11">
    <source>
        <dbReference type="PROSITE" id="PS51886"/>
    </source>
</evidence>
<dbReference type="SMART" id="SM00584">
    <property type="entry name" value="TLDc"/>
    <property type="match status" value="1"/>
</dbReference>
<dbReference type="PROSITE" id="PS51886">
    <property type="entry name" value="TLDC"/>
    <property type="match status" value="1"/>
</dbReference>
<evidence type="ECO:0000256" key="5">
    <source>
        <dbReference type="ARBA" id="ARBA00023018"/>
    </source>
</evidence>
<evidence type="ECO:0000256" key="2">
    <source>
        <dbReference type="ARBA" id="ARBA00004173"/>
    </source>
</evidence>
<evidence type="ECO:0000256" key="10">
    <source>
        <dbReference type="ARBA" id="ARBA00040604"/>
    </source>
</evidence>
<comment type="subcellular location">
    <subcellularLocation>
        <location evidence="1">Cytoplasmic vesicle membrane</location>
    </subcellularLocation>
    <subcellularLocation>
        <location evidence="3">Endomembrane system</location>
        <topology evidence="3">Peripheral membrane protein</topology>
    </subcellularLocation>
    <subcellularLocation>
        <location evidence="2">Mitochondrion</location>
    </subcellularLocation>
    <subcellularLocation>
        <location evidence="9">Synapse</location>
    </subcellularLocation>
</comment>
<keyword evidence="6" id="KW-0496">Mitochondrion</keyword>
<dbReference type="GO" id="GO:0005739">
    <property type="term" value="C:mitochondrion"/>
    <property type="evidence" value="ECO:0007669"/>
    <property type="project" value="UniProtKB-SubCell"/>
</dbReference>
<dbReference type="InterPro" id="IPR006571">
    <property type="entry name" value="TLDc_dom"/>
</dbReference>
<dbReference type="GO" id="GO:0030659">
    <property type="term" value="C:cytoplasmic vesicle membrane"/>
    <property type="evidence" value="ECO:0007669"/>
    <property type="project" value="UniProtKB-SubCell"/>
</dbReference>
<dbReference type="GO" id="GO:0012505">
    <property type="term" value="C:endomembrane system"/>
    <property type="evidence" value="ECO:0007669"/>
    <property type="project" value="UniProtKB-SubCell"/>
</dbReference>
<keyword evidence="8" id="KW-0968">Cytoplasmic vesicle</keyword>
<dbReference type="Pfam" id="PF07534">
    <property type="entry name" value="TLD"/>
    <property type="match status" value="1"/>
</dbReference>
<dbReference type="Gene3D" id="1.10.472.80">
    <property type="entry name" value="Ypt/Rab-GAP domain of gyp1p, domain 3"/>
    <property type="match status" value="1"/>
</dbReference>
<sequence length="505" mass="56753">MPTGSPNCPPRRRLLVPVLRKRRQANVYRGIVYSCNVASVQVWGPHDLDSPRVVFRWARALGPVRPDANPSARVPSRVHLVSASWRRQLLYHLHTIYPSTRTPTVRTVGPYLVHLIPLLLSQTSEAATFVAVSNLLKPHQQPGPHHAYRKLPTSVIADTTLARFFKEILQWRYTEVATALTTCQGDDDSYFIHLFHRFFVGFFPMPVVYRVLDSYLADGPKVLCRVLLAVFKLTRHEMVKCTATGEAWWAQLQAVVNGPSFDFDAMFTAAFRSWYGYLFKKANLQTMHKALEKRKSVRLQSAKHQHAHVHHHLPLLISPKSSGGRLLDPHRDAAVTSWLPLGLQMKHFRLLYNAEVHGRGLDRLYSHCERGAASPEMLLLVEELTTGSVVGVFVSHQLGVHQSFFGDHRCFPFALVPTPHAFKQLVTSPAHHHAKPVLLKYMLCLPTMMAFGVSSTSSAAALELDEDLMRGKSDESDLFQSPPLVGGGVVEFDVGGVEVYDFTLE</sequence>
<dbReference type="InterPro" id="IPR000195">
    <property type="entry name" value="Rab-GAP-TBC_dom"/>
</dbReference>
<keyword evidence="5" id="KW-0770">Synapse</keyword>
<organism evidence="12">
    <name type="scientific">Aphanomyces astaci</name>
    <name type="common">Crayfish plague agent</name>
    <dbReference type="NCBI Taxonomy" id="112090"/>
    <lineage>
        <taxon>Eukaryota</taxon>
        <taxon>Sar</taxon>
        <taxon>Stramenopiles</taxon>
        <taxon>Oomycota</taxon>
        <taxon>Saprolegniomycetes</taxon>
        <taxon>Saprolegniales</taxon>
        <taxon>Verrucalvaceae</taxon>
        <taxon>Aphanomyces</taxon>
    </lineage>
</organism>
<reference evidence="12" key="1">
    <citation type="submission" date="2013-12" db="EMBL/GenBank/DDBJ databases">
        <title>The Genome Sequence of Aphanomyces astaci APO3.</title>
        <authorList>
            <consortium name="The Broad Institute Genomics Platform"/>
            <person name="Russ C."/>
            <person name="Tyler B."/>
            <person name="van West P."/>
            <person name="Dieguez-Uribeondo J."/>
            <person name="Young S.K."/>
            <person name="Zeng Q."/>
            <person name="Gargeya S."/>
            <person name="Fitzgerald M."/>
            <person name="Abouelleil A."/>
            <person name="Alvarado L."/>
            <person name="Chapman S.B."/>
            <person name="Gainer-Dewar J."/>
            <person name="Goldberg J."/>
            <person name="Griggs A."/>
            <person name="Gujja S."/>
            <person name="Hansen M."/>
            <person name="Howarth C."/>
            <person name="Imamovic A."/>
            <person name="Ireland A."/>
            <person name="Larimer J."/>
            <person name="McCowan C."/>
            <person name="Murphy C."/>
            <person name="Pearson M."/>
            <person name="Poon T.W."/>
            <person name="Priest M."/>
            <person name="Roberts A."/>
            <person name="Saif S."/>
            <person name="Shea T."/>
            <person name="Sykes S."/>
            <person name="Wortman J."/>
            <person name="Nusbaum C."/>
            <person name="Birren B."/>
        </authorList>
    </citation>
    <scope>NUCLEOTIDE SEQUENCE [LARGE SCALE GENOMIC DNA]</scope>
    <source>
        <strain evidence="12">APO3</strain>
    </source>
</reference>
<dbReference type="PANTHER" id="PTHR23354">
    <property type="entry name" value="NUCLEOLAR PROTEIN 7/ESTROGEN RECEPTOR COACTIVATOR-RELATED"/>
    <property type="match status" value="1"/>
</dbReference>
<evidence type="ECO:0000256" key="3">
    <source>
        <dbReference type="ARBA" id="ARBA00004184"/>
    </source>
</evidence>